<dbReference type="EMBL" id="QNRK01000001">
    <property type="protein sequence ID" value="RBP18407.1"/>
    <property type="molecule type" value="Genomic_DNA"/>
</dbReference>
<dbReference type="GO" id="GO:0003677">
    <property type="term" value="F:DNA binding"/>
    <property type="evidence" value="ECO:0007669"/>
    <property type="project" value="UniProtKB-KW"/>
</dbReference>
<feature type="domain" description="YNCE-like beta-propeller" evidence="3">
    <location>
        <begin position="111"/>
        <end position="417"/>
    </location>
</feature>
<evidence type="ECO:0000256" key="2">
    <source>
        <dbReference type="SAM" id="SignalP"/>
    </source>
</evidence>
<sequence length="435" mass="45884">MKRQRAWIGGSILALAIAVLGSDSAVDTAQSFTIPTACANPALCASLCGGFVEQGRTEGDFVRLASYQLGAPQPMDLPAATLSTPAPVDPKNVYAGAGAGMFSPAVAGQLSRVYSPNLITGKVDVIDPDTFKVIDSLDAIPSPQHIVPSWDLQTLWVSGDLSYRGGHADVAPIDPKTGKVGKPIDVPDSYNLYFTPDGRSAIMVAEAMRRLEFRDPHTMALQGYIATPRCPGINHADFAPDGSYAIFTCEFGDALAKIDLVHHTLAGMLALTPGGMPQDIRVSPDGSVFFVADLLKDGLVLVAGDSFREIGFIKTGVGAHGLYPSRDGTKLYVSNRGTHNIAGVRNGQGSVSVVDMTSPRVLATWTIPGGGSPDMGNISADGKWLWLSGRYDGVIYAFDTDDGSVKTIPVGGMPHGLTVWPQPGRYSLGHTGVMR</sequence>
<keyword evidence="4" id="KW-0238">DNA-binding</keyword>
<dbReference type="InterPro" id="IPR015943">
    <property type="entry name" value="WD40/YVTN_repeat-like_dom_sf"/>
</dbReference>
<organism evidence="4 5">
    <name type="scientific">Roseiarcus fermentans</name>
    <dbReference type="NCBI Taxonomy" id="1473586"/>
    <lineage>
        <taxon>Bacteria</taxon>
        <taxon>Pseudomonadati</taxon>
        <taxon>Pseudomonadota</taxon>
        <taxon>Alphaproteobacteria</taxon>
        <taxon>Hyphomicrobiales</taxon>
        <taxon>Roseiarcaceae</taxon>
        <taxon>Roseiarcus</taxon>
    </lineage>
</organism>
<dbReference type="InterPro" id="IPR051200">
    <property type="entry name" value="Host-pathogen_enzymatic-act"/>
</dbReference>
<dbReference type="InterPro" id="IPR011045">
    <property type="entry name" value="N2O_reductase_N"/>
</dbReference>
<dbReference type="AlphaFoldDB" id="A0A366FV09"/>
<comment type="caution">
    <text evidence="4">The sequence shown here is derived from an EMBL/GenBank/DDBJ whole genome shotgun (WGS) entry which is preliminary data.</text>
</comment>
<dbReference type="Proteomes" id="UP000253529">
    <property type="component" value="Unassembled WGS sequence"/>
</dbReference>
<evidence type="ECO:0000313" key="4">
    <source>
        <dbReference type="EMBL" id="RBP18407.1"/>
    </source>
</evidence>
<keyword evidence="1 2" id="KW-0732">Signal</keyword>
<evidence type="ECO:0000313" key="5">
    <source>
        <dbReference type="Proteomes" id="UP000253529"/>
    </source>
</evidence>
<keyword evidence="5" id="KW-1185">Reference proteome</keyword>
<proteinExistence type="predicted"/>
<dbReference type="Gene3D" id="2.130.10.10">
    <property type="entry name" value="YVTN repeat-like/Quinoprotein amine dehydrogenase"/>
    <property type="match status" value="3"/>
</dbReference>
<feature type="chain" id="PRO_5017034460" evidence="2">
    <location>
        <begin position="26"/>
        <end position="435"/>
    </location>
</feature>
<dbReference type="PANTHER" id="PTHR47197:SF3">
    <property type="entry name" value="DIHYDRO-HEME D1 DEHYDROGENASE"/>
    <property type="match status" value="1"/>
</dbReference>
<gene>
    <name evidence="4" type="ORF">DFR50_101355</name>
</gene>
<dbReference type="PANTHER" id="PTHR47197">
    <property type="entry name" value="PROTEIN NIRF"/>
    <property type="match status" value="1"/>
</dbReference>
<dbReference type="InterPro" id="IPR048433">
    <property type="entry name" value="YNCE-like_beta-prop"/>
</dbReference>
<evidence type="ECO:0000259" key="3">
    <source>
        <dbReference type="Pfam" id="PF21783"/>
    </source>
</evidence>
<protein>
    <submittedName>
        <fullName evidence="4">DNA-binding beta-propeller fold protein YncE</fullName>
    </submittedName>
</protein>
<dbReference type="Pfam" id="PF21783">
    <property type="entry name" value="YNCE"/>
    <property type="match status" value="1"/>
</dbReference>
<reference evidence="4 5" key="1">
    <citation type="submission" date="2018-06" db="EMBL/GenBank/DDBJ databases">
        <title>Genomic Encyclopedia of Type Strains, Phase IV (KMG-IV): sequencing the most valuable type-strain genomes for metagenomic binning, comparative biology and taxonomic classification.</title>
        <authorList>
            <person name="Goeker M."/>
        </authorList>
    </citation>
    <scope>NUCLEOTIDE SEQUENCE [LARGE SCALE GENOMIC DNA]</scope>
    <source>
        <strain evidence="4 5">DSM 24875</strain>
    </source>
</reference>
<accession>A0A366FV09</accession>
<evidence type="ECO:0000256" key="1">
    <source>
        <dbReference type="ARBA" id="ARBA00022729"/>
    </source>
</evidence>
<name>A0A366FV09_9HYPH</name>
<dbReference type="RefSeq" id="WP_210208777.1">
    <property type="nucleotide sequence ID" value="NZ_QNRK01000001.1"/>
</dbReference>
<feature type="signal peptide" evidence="2">
    <location>
        <begin position="1"/>
        <end position="25"/>
    </location>
</feature>
<dbReference type="SUPFAM" id="SSF50974">
    <property type="entry name" value="Nitrous oxide reductase, N-terminal domain"/>
    <property type="match status" value="1"/>
</dbReference>